<protein>
    <submittedName>
        <fullName evidence="1">Uncharacterized protein</fullName>
    </submittedName>
</protein>
<sequence length="866" mass="99578">MTSRSAAPPLSVGAPEALSLLHQRLLSAEEEAEALIQDMGTLGISRDQIFGSAERMDTVQRAVSPLKRRRALGDEDMLWQQCDFLVSRVRCVESLLQTLKLTIFRLETERELDPSRTVVSTIRIEPFRGIQTLQTSHLEQQLAALQMESEEERRASRKEVMKLRDRLQQAFQEREEARSDVQRLEEAMEAATAAKSLGEDSMLLTRNEYTSYLFIKSHNKQHNNTIALVRKGNNRLFLLRRLRSFGVQGPLLRTFYDSVVASAIFYGIVCWDQQHHGQGQEENGQTALGSSFSERLLHPRCVKERYLQMDVALAAEELKIVKVEMSQKLMEMKEQMRQESTRSAEAMKSHSQLLQQVEGMERVVEMERRQALLLRSDYQALQVEVQTSWQQLEEEKDRGRQLEECSQQLKEQIAMKNSLPCRQQTENNKLLKEGRELRAAADRVQTERSRAVKQLQEQDLLLEAARCNNQTEVQAALTDRVNLQLELEKLRGEHAELLQSSSIAQETAATKTELLERTIERLRWELSTAEKEEEAMRKDLERSKNELRLVVTKLEGERRNQEMQLNEAKREVGTLSSALQSQQDENRRLMGKVAALEQQQIGELTGLHGVRGPAGGVVSQTLETILTSQLNSQTLQQQPGGREQELATLKKDRLQAQREIRKHQAEVEKLQRLLTSAHSKNNSALDSLQKALDTARVDNKRLARSLEQAVLTNRSLHSKLEHAREQNQASRTLRDEELCEARTKIRHLSEELRAVKQRTREDYESSMKTLHREISELKMTVKDSSTGSGDLSKANQQLSWRVSELERQVCKQKAYIRQLRQRRRSRDLQDDSQQVEVMLLHPVHTDDKDAGEEGLRRSGRLLTYET</sequence>
<name>A0ACB8VGV6_9TELE</name>
<dbReference type="EMBL" id="CM041552">
    <property type="protein sequence ID" value="KAI3354493.1"/>
    <property type="molecule type" value="Genomic_DNA"/>
</dbReference>
<reference evidence="1" key="1">
    <citation type="submission" date="2022-04" db="EMBL/GenBank/DDBJ databases">
        <title>Jade perch genome.</title>
        <authorList>
            <person name="Chao B."/>
        </authorList>
    </citation>
    <scope>NUCLEOTIDE SEQUENCE</scope>
    <source>
        <strain evidence="1">CB-2022</strain>
    </source>
</reference>
<dbReference type="Proteomes" id="UP000831701">
    <property type="component" value="Chromosome 22"/>
</dbReference>
<accession>A0ACB8VGV6</accession>
<comment type="caution">
    <text evidence="1">The sequence shown here is derived from an EMBL/GenBank/DDBJ whole genome shotgun (WGS) entry which is preliminary data.</text>
</comment>
<proteinExistence type="predicted"/>
<gene>
    <name evidence="1" type="ORF">L3Q82_019006</name>
</gene>
<keyword evidence="2" id="KW-1185">Reference proteome</keyword>
<evidence type="ECO:0000313" key="2">
    <source>
        <dbReference type="Proteomes" id="UP000831701"/>
    </source>
</evidence>
<evidence type="ECO:0000313" key="1">
    <source>
        <dbReference type="EMBL" id="KAI3354493.1"/>
    </source>
</evidence>
<organism evidence="1 2">
    <name type="scientific">Scortum barcoo</name>
    <name type="common">barcoo grunter</name>
    <dbReference type="NCBI Taxonomy" id="214431"/>
    <lineage>
        <taxon>Eukaryota</taxon>
        <taxon>Metazoa</taxon>
        <taxon>Chordata</taxon>
        <taxon>Craniata</taxon>
        <taxon>Vertebrata</taxon>
        <taxon>Euteleostomi</taxon>
        <taxon>Actinopterygii</taxon>
        <taxon>Neopterygii</taxon>
        <taxon>Teleostei</taxon>
        <taxon>Neoteleostei</taxon>
        <taxon>Acanthomorphata</taxon>
        <taxon>Eupercaria</taxon>
        <taxon>Centrarchiformes</taxon>
        <taxon>Terapontoidei</taxon>
        <taxon>Terapontidae</taxon>
        <taxon>Scortum</taxon>
    </lineage>
</organism>